<dbReference type="Proteomes" id="UP000282297">
    <property type="component" value="Chromosome"/>
</dbReference>
<gene>
    <name evidence="2" type="ORF">EIH08_07130</name>
</gene>
<proteinExistence type="predicted"/>
<protein>
    <recommendedName>
        <fullName evidence="4">Outer membrane protein transport protein (OMPP1/FadL/TodX)</fullName>
    </recommendedName>
</protein>
<dbReference type="RefSeq" id="WP_124784714.1">
    <property type="nucleotide sequence ID" value="NZ_CP034171.1"/>
</dbReference>
<feature type="signal peptide" evidence="1">
    <location>
        <begin position="1"/>
        <end position="20"/>
    </location>
</feature>
<reference evidence="3" key="1">
    <citation type="submission" date="2018-11" db="EMBL/GenBank/DDBJ databases">
        <title>Proposal to divide the Flavobacteriaceae and reorganize its genera based on Amino Acid Identity values calculated from whole genome sequences.</title>
        <authorList>
            <person name="Nicholson A.C."/>
            <person name="Gulvik C.A."/>
            <person name="Whitney A.M."/>
            <person name="Humrighouse B.W."/>
            <person name="Bell M."/>
            <person name="Holmes B."/>
            <person name="Steigerwalt A.B."/>
            <person name="Villarma A."/>
            <person name="Sheth M."/>
            <person name="Batra D."/>
            <person name="Pryor J."/>
            <person name="Bernardet J.-F."/>
            <person name="Hugo C."/>
            <person name="Kampfer P."/>
            <person name="Newman J.D."/>
            <person name="McQuiston J.R."/>
        </authorList>
    </citation>
    <scope>NUCLEOTIDE SEQUENCE [LARGE SCALE GENOMIC DNA]</scope>
    <source>
        <strain evidence="3">H4753</strain>
    </source>
</reference>
<evidence type="ECO:0008006" key="4">
    <source>
        <dbReference type="Google" id="ProtNLM"/>
    </source>
</evidence>
<keyword evidence="1" id="KW-0732">Signal</keyword>
<evidence type="ECO:0000313" key="2">
    <source>
        <dbReference type="EMBL" id="AZI20516.1"/>
    </source>
</evidence>
<dbReference type="AlphaFoldDB" id="A0A3G8WXL9"/>
<evidence type="ECO:0000256" key="1">
    <source>
        <dbReference type="SAM" id="SignalP"/>
    </source>
</evidence>
<evidence type="ECO:0000313" key="3">
    <source>
        <dbReference type="Proteomes" id="UP000282297"/>
    </source>
</evidence>
<organism evidence="2 3">
    <name type="scientific">Chryseobacterium taklimakanense</name>
    <dbReference type="NCBI Taxonomy" id="536441"/>
    <lineage>
        <taxon>Bacteria</taxon>
        <taxon>Pseudomonadati</taxon>
        <taxon>Bacteroidota</taxon>
        <taxon>Flavobacteriia</taxon>
        <taxon>Flavobacteriales</taxon>
        <taxon>Weeksellaceae</taxon>
        <taxon>Chryseobacterium group</taxon>
        <taxon>Chryseobacterium</taxon>
    </lineage>
</organism>
<feature type="chain" id="PRO_5018278588" description="Outer membrane protein transport protein (OMPP1/FadL/TodX)" evidence="1">
    <location>
        <begin position="21"/>
        <end position="430"/>
    </location>
</feature>
<accession>A0A3G8WXL9</accession>
<dbReference type="Gene3D" id="2.40.160.60">
    <property type="entry name" value="Outer membrane protein transport protein (OMPP1/FadL/TodX)"/>
    <property type="match status" value="1"/>
</dbReference>
<dbReference type="EMBL" id="CP034171">
    <property type="protein sequence ID" value="AZI20516.1"/>
    <property type="molecule type" value="Genomic_DNA"/>
</dbReference>
<sequence length="430" mass="48330">MKRISLMSFIALGALLKAQSIGNSPYAAYGIGDVKYDNTVDITSMGGVSTAYINDFNNKFNFSNPAANANLGLTTFNIEATNENNFYSSDYQDMKSTKHSNYLSNISLAFPISQKVKFGLGYQPYSSKTYDILVSKDLGNDTRQANRFHGKGTLSTVQAAISYNLTKDFALGLRSNFYFGKLYDIEELTYSNAELISGYETSHKIKSFNFTAGTTYQKKFDNDRKLTLGATYTFGTTGNMTTAYKASTYYLSAAEEHQNETVLEEKSFEDKNLIPQEASLGVGFGHEGKWFYGSQFDFKKGENSEFLGKPFKYENAYRVSAGGWYLPNYNNFRNYFSRVIYRFGAYYEKGNLNLAPLNSTTSTNVNQFAITAGMTLPFATANINRMSGIDLGLELGKRGTKENNMINQNFINVKIGLNFADKWFMKRQYD</sequence>
<name>A0A3G8WXL9_9FLAO</name>